<dbReference type="RefSeq" id="WP_105218531.1">
    <property type="nucleotide sequence ID" value="NZ_CAWNSU010000117.1"/>
</dbReference>
<feature type="active site" evidence="4">
    <location>
        <position position="53"/>
    </location>
</feature>
<evidence type="ECO:0000256" key="4">
    <source>
        <dbReference type="PROSITE-ProRule" id="PRU00050"/>
    </source>
</evidence>
<dbReference type="OrthoDB" id="9793421at2"/>
<comment type="catalytic activity">
    <reaction evidence="3">
        <text>[protein]-L-glutamate 5-O-methyl ester + H2O = L-glutamyl-[protein] + methanol + H(+)</text>
        <dbReference type="Rhea" id="RHEA:23236"/>
        <dbReference type="Rhea" id="RHEA-COMP:10208"/>
        <dbReference type="Rhea" id="RHEA-COMP:10311"/>
        <dbReference type="ChEBI" id="CHEBI:15377"/>
        <dbReference type="ChEBI" id="CHEBI:15378"/>
        <dbReference type="ChEBI" id="CHEBI:17790"/>
        <dbReference type="ChEBI" id="CHEBI:29973"/>
        <dbReference type="ChEBI" id="CHEBI:82795"/>
        <dbReference type="EC" id="3.1.1.61"/>
    </reaction>
</comment>
<dbReference type="GO" id="GO:0008984">
    <property type="term" value="F:protein-glutamate methylesterase activity"/>
    <property type="evidence" value="ECO:0007669"/>
    <property type="project" value="UniProtKB-EC"/>
</dbReference>
<dbReference type="InterPro" id="IPR000673">
    <property type="entry name" value="Sig_transdc_resp-reg_Me-estase"/>
</dbReference>
<dbReference type="CDD" id="cd16433">
    <property type="entry name" value="CheB"/>
    <property type="match status" value="1"/>
</dbReference>
<evidence type="ECO:0000256" key="1">
    <source>
        <dbReference type="ARBA" id="ARBA00022801"/>
    </source>
</evidence>
<evidence type="ECO:0000259" key="5">
    <source>
        <dbReference type="PROSITE" id="PS50122"/>
    </source>
</evidence>
<sequence length="207" mass="21991">MISQYQHKILAHFPNVAFNVVAIAASKGGLNAISNIVSALPSDFPAAILVVQHLSPLYPSYMAKLLSYHTALQVKNASSGELLRPSKVYVAVPDWHLMVNSNGKVYLSKAAKVNFVRPSANLLFQSVASSYKTRAIGVVLSGRGTDGVLGALTIKKHGGTVIAQDEASCECFEMPQATINTGKVDFVLPPNAIAATLISLVMAERVA</sequence>
<name>A0A6N8FRK2_9CHRO</name>
<dbReference type="PROSITE" id="PS50122">
    <property type="entry name" value="CHEB"/>
    <property type="match status" value="1"/>
</dbReference>
<dbReference type="Gene3D" id="3.40.50.180">
    <property type="entry name" value="Methylesterase CheB, C-terminal domain"/>
    <property type="match status" value="1"/>
</dbReference>
<dbReference type="InterPro" id="IPR035909">
    <property type="entry name" value="CheB_C"/>
</dbReference>
<dbReference type="EMBL" id="NAPY01000005">
    <property type="protein sequence ID" value="MUL35733.1"/>
    <property type="molecule type" value="Genomic_DNA"/>
</dbReference>
<dbReference type="Pfam" id="PF01339">
    <property type="entry name" value="CheB_methylest"/>
    <property type="match status" value="1"/>
</dbReference>
<evidence type="ECO:0000256" key="3">
    <source>
        <dbReference type="ARBA" id="ARBA00048267"/>
    </source>
</evidence>
<dbReference type="Proteomes" id="UP000441797">
    <property type="component" value="Unassembled WGS sequence"/>
</dbReference>
<keyword evidence="1 4" id="KW-0378">Hydrolase</keyword>
<dbReference type="GO" id="GO:0006935">
    <property type="term" value="P:chemotaxis"/>
    <property type="evidence" value="ECO:0007669"/>
    <property type="project" value="UniProtKB-UniRule"/>
</dbReference>
<evidence type="ECO:0000313" key="6">
    <source>
        <dbReference type="EMBL" id="MUL35733.1"/>
    </source>
</evidence>
<dbReference type="GO" id="GO:0000156">
    <property type="term" value="F:phosphorelay response regulator activity"/>
    <property type="evidence" value="ECO:0007669"/>
    <property type="project" value="InterPro"/>
</dbReference>
<evidence type="ECO:0000256" key="2">
    <source>
        <dbReference type="ARBA" id="ARBA00039140"/>
    </source>
</evidence>
<feature type="active site" evidence="4">
    <location>
        <position position="26"/>
    </location>
</feature>
<organism evidence="6 7">
    <name type="scientific">Gloeocapsopsis dulcis AAB1 = 1H9</name>
    <dbReference type="NCBI Taxonomy" id="1433147"/>
    <lineage>
        <taxon>Bacteria</taxon>
        <taxon>Bacillati</taxon>
        <taxon>Cyanobacteriota</taxon>
        <taxon>Cyanophyceae</taxon>
        <taxon>Oscillatoriophycideae</taxon>
        <taxon>Chroococcales</taxon>
        <taxon>Chroococcaceae</taxon>
        <taxon>Gloeocapsopsis</taxon>
        <taxon>Gloeocapsopsis dulcis</taxon>
    </lineage>
</organism>
<protein>
    <recommendedName>
        <fullName evidence="2">protein-glutamate methylesterase</fullName>
        <ecNumber evidence="2">3.1.1.61</ecNumber>
    </recommendedName>
</protein>
<dbReference type="EC" id="3.1.1.61" evidence="2"/>
<evidence type="ECO:0000313" key="7">
    <source>
        <dbReference type="Proteomes" id="UP000441797"/>
    </source>
</evidence>
<keyword evidence="7" id="KW-1185">Reference proteome</keyword>
<dbReference type="PANTHER" id="PTHR42872:SF6">
    <property type="entry name" value="PROTEIN-GLUTAMATE METHYLESTERASE_PROTEIN-GLUTAMINE GLUTAMINASE"/>
    <property type="match status" value="1"/>
</dbReference>
<reference evidence="6 7" key="1">
    <citation type="journal article" date="2019" name="Front. Microbiol.">
        <title>Genomic Features for Desiccation Tolerance and Sugar Biosynthesis in the Extremophile Gloeocapsopsis sp. UTEX B3054.</title>
        <authorList>
            <person name="Urrejola C."/>
            <person name="Alcorta J."/>
            <person name="Salas L."/>
            <person name="Vasquez M."/>
            <person name="Polz M.F."/>
            <person name="Vicuna R."/>
            <person name="Diez B."/>
        </authorList>
    </citation>
    <scope>NUCLEOTIDE SEQUENCE [LARGE SCALE GENOMIC DNA]</scope>
    <source>
        <strain evidence="6 7">1H9</strain>
    </source>
</reference>
<proteinExistence type="predicted"/>
<gene>
    <name evidence="6" type="ORF">BWI75_05045</name>
</gene>
<comment type="caution">
    <text evidence="6">The sequence shown here is derived from an EMBL/GenBank/DDBJ whole genome shotgun (WGS) entry which is preliminary data.</text>
</comment>
<accession>A0A6N8FRK2</accession>
<keyword evidence="4" id="KW-0145">Chemotaxis</keyword>
<dbReference type="PANTHER" id="PTHR42872">
    <property type="entry name" value="PROTEIN-GLUTAMATE METHYLESTERASE/PROTEIN-GLUTAMINE GLUTAMINASE"/>
    <property type="match status" value="1"/>
</dbReference>
<feature type="active site" evidence="4">
    <location>
        <position position="146"/>
    </location>
</feature>
<feature type="domain" description="CheB-type methylesterase" evidence="5">
    <location>
        <begin position="14"/>
        <end position="204"/>
    </location>
</feature>
<dbReference type="AlphaFoldDB" id="A0A6N8FRK2"/>
<dbReference type="GO" id="GO:0005737">
    <property type="term" value="C:cytoplasm"/>
    <property type="evidence" value="ECO:0007669"/>
    <property type="project" value="InterPro"/>
</dbReference>
<dbReference type="SUPFAM" id="SSF52738">
    <property type="entry name" value="Methylesterase CheB, C-terminal domain"/>
    <property type="match status" value="1"/>
</dbReference>